<dbReference type="GO" id="GO:0042802">
    <property type="term" value="F:identical protein binding"/>
    <property type="evidence" value="ECO:0007669"/>
    <property type="project" value="UniProtKB-ARBA"/>
</dbReference>
<comment type="subcellular location">
    <subcellularLocation>
        <location evidence="2 15">Cytoplasm</location>
    </subcellularLocation>
</comment>
<dbReference type="Gene3D" id="1.10.1520.10">
    <property type="entry name" value="Ribonuclease III domain"/>
    <property type="match status" value="1"/>
</dbReference>
<evidence type="ECO:0000256" key="14">
    <source>
        <dbReference type="ARBA" id="ARBA00022884"/>
    </source>
</evidence>
<keyword evidence="8 15" id="KW-0819">tRNA processing</keyword>
<dbReference type="SUPFAM" id="SSF69065">
    <property type="entry name" value="RNase III domain-like"/>
    <property type="match status" value="1"/>
</dbReference>
<evidence type="ECO:0000256" key="9">
    <source>
        <dbReference type="ARBA" id="ARBA00022722"/>
    </source>
</evidence>
<evidence type="ECO:0000256" key="6">
    <source>
        <dbReference type="ARBA" id="ARBA00022552"/>
    </source>
</evidence>
<dbReference type="Pfam" id="PF00035">
    <property type="entry name" value="dsrm"/>
    <property type="match status" value="1"/>
</dbReference>
<keyword evidence="12 15" id="KW-0378">Hydrolase</keyword>
<keyword evidence="5 15" id="KW-0963">Cytoplasm</keyword>
<comment type="cofactor">
    <cofactor evidence="15">
        <name>Mg(2+)</name>
        <dbReference type="ChEBI" id="CHEBI:18420"/>
    </cofactor>
</comment>
<comment type="catalytic activity">
    <reaction evidence="1 15">
        <text>Endonucleolytic cleavage to 5'-phosphomonoester.</text>
        <dbReference type="EC" id="3.1.26.3"/>
    </reaction>
</comment>
<keyword evidence="15" id="KW-0699">rRNA-binding</keyword>
<dbReference type="HAMAP" id="MF_00104">
    <property type="entry name" value="RNase_III"/>
    <property type="match status" value="1"/>
</dbReference>
<dbReference type="GO" id="GO:0010468">
    <property type="term" value="P:regulation of gene expression"/>
    <property type="evidence" value="ECO:0007669"/>
    <property type="project" value="TreeGrafter"/>
</dbReference>
<dbReference type="Proteomes" id="UP000178859">
    <property type="component" value="Unassembled WGS sequence"/>
</dbReference>
<comment type="similarity">
    <text evidence="3">Belongs to the ribonuclease III family.</text>
</comment>
<evidence type="ECO:0000313" key="18">
    <source>
        <dbReference type="EMBL" id="OGE64338.1"/>
    </source>
</evidence>
<dbReference type="GO" id="GO:0005737">
    <property type="term" value="C:cytoplasm"/>
    <property type="evidence" value="ECO:0007669"/>
    <property type="project" value="UniProtKB-SubCell"/>
</dbReference>
<dbReference type="GO" id="GO:0006364">
    <property type="term" value="P:rRNA processing"/>
    <property type="evidence" value="ECO:0007669"/>
    <property type="project" value="UniProtKB-UniRule"/>
</dbReference>
<dbReference type="FunFam" id="1.10.1520.10:FF:000001">
    <property type="entry name" value="Ribonuclease 3"/>
    <property type="match status" value="1"/>
</dbReference>
<comment type="caution">
    <text evidence="18">The sequence shown here is derived from an EMBL/GenBank/DDBJ whole genome shotgun (WGS) entry which is preliminary data.</text>
</comment>
<dbReference type="InterPro" id="IPR014720">
    <property type="entry name" value="dsRBD_dom"/>
</dbReference>
<sequence>MTDNSFTDLLATLNLKFKNPKLLEQAFLHRSYLNEVKTVIQSNERLEFLGDSILSLIISHYLYDLKATDTEGELTNLRAHIVKTTSLAEAAEKLNLGKYLKLSKGEEISGGRNNPQLLANTYEALLGAIFLDQGLEAAKATINKTLLPFFEKAIKIGPPKDAKSSLQEIVQQQLKESPHYKILSTQGPDHAKQFTVAVYIKNIEKGRGAGASKQVAEEQAAEQALQILSKTVY</sequence>
<keyword evidence="13 15" id="KW-0460">Magnesium</keyword>
<evidence type="ECO:0000256" key="10">
    <source>
        <dbReference type="ARBA" id="ARBA00022723"/>
    </source>
</evidence>
<keyword evidence="7 15" id="KW-0507">mRNA processing</keyword>
<dbReference type="GO" id="GO:0004525">
    <property type="term" value="F:ribonuclease III activity"/>
    <property type="evidence" value="ECO:0007669"/>
    <property type="project" value="UniProtKB-UniRule"/>
</dbReference>
<dbReference type="SMART" id="SM00535">
    <property type="entry name" value="RIBOc"/>
    <property type="match status" value="1"/>
</dbReference>
<dbReference type="PANTHER" id="PTHR11207:SF0">
    <property type="entry name" value="RIBONUCLEASE 3"/>
    <property type="match status" value="1"/>
</dbReference>
<feature type="domain" description="RNase III" evidence="17">
    <location>
        <begin position="6"/>
        <end position="134"/>
    </location>
</feature>
<accession>A0A1F5MG48</accession>
<dbReference type="InterPro" id="IPR036389">
    <property type="entry name" value="RNase_III_sf"/>
</dbReference>
<dbReference type="PROSITE" id="PS00517">
    <property type="entry name" value="RNASE_3_1"/>
    <property type="match status" value="1"/>
</dbReference>
<dbReference type="CDD" id="cd00593">
    <property type="entry name" value="RIBOc"/>
    <property type="match status" value="1"/>
</dbReference>
<keyword evidence="6 15" id="KW-0698">rRNA processing</keyword>
<dbReference type="GO" id="GO:0006397">
    <property type="term" value="P:mRNA processing"/>
    <property type="evidence" value="ECO:0007669"/>
    <property type="project" value="UniProtKB-UniRule"/>
</dbReference>
<evidence type="ECO:0000256" key="13">
    <source>
        <dbReference type="ARBA" id="ARBA00022842"/>
    </source>
</evidence>
<feature type="active site" evidence="15">
    <location>
        <position position="123"/>
    </location>
</feature>
<dbReference type="GO" id="GO:0046872">
    <property type="term" value="F:metal ion binding"/>
    <property type="evidence" value="ECO:0007669"/>
    <property type="project" value="UniProtKB-KW"/>
</dbReference>
<keyword evidence="14 15" id="KW-0694">RNA-binding</keyword>
<gene>
    <name evidence="15" type="primary">rnc</name>
    <name evidence="18" type="ORF">A3I48_02975</name>
</gene>
<feature type="domain" description="DRBM" evidence="16">
    <location>
        <begin position="161"/>
        <end position="230"/>
    </location>
</feature>
<dbReference type="GO" id="GO:0003725">
    <property type="term" value="F:double-stranded RNA binding"/>
    <property type="evidence" value="ECO:0007669"/>
    <property type="project" value="TreeGrafter"/>
</dbReference>
<comment type="function">
    <text evidence="15">Digests double-stranded RNA. Involved in the processing of primary rRNA transcript to yield the immediate precursors to the large and small rRNAs (23S and 16S). Processes some mRNAs, and tRNAs when they are encoded in the rRNA operon. Processes pre-crRNA and tracrRNA of type II CRISPR loci if present in the organism.</text>
</comment>
<evidence type="ECO:0000259" key="16">
    <source>
        <dbReference type="PROSITE" id="PS50137"/>
    </source>
</evidence>
<feature type="active site" evidence="15">
    <location>
        <position position="51"/>
    </location>
</feature>
<evidence type="ECO:0000256" key="12">
    <source>
        <dbReference type="ARBA" id="ARBA00022801"/>
    </source>
</evidence>
<evidence type="ECO:0000256" key="15">
    <source>
        <dbReference type="HAMAP-Rule" id="MF_00104"/>
    </source>
</evidence>
<evidence type="ECO:0000256" key="4">
    <source>
        <dbReference type="ARBA" id="ARBA00011738"/>
    </source>
</evidence>
<evidence type="ECO:0000256" key="11">
    <source>
        <dbReference type="ARBA" id="ARBA00022759"/>
    </source>
</evidence>
<comment type="subunit">
    <text evidence="4 15">Homodimer.</text>
</comment>
<dbReference type="NCBIfam" id="TIGR02191">
    <property type="entry name" value="RNaseIII"/>
    <property type="match status" value="1"/>
</dbReference>
<organism evidence="18 19">
    <name type="scientific">Candidatus Daviesbacteria bacterium RIFCSPLOWO2_02_FULL_36_7</name>
    <dbReference type="NCBI Taxonomy" id="1797792"/>
    <lineage>
        <taxon>Bacteria</taxon>
        <taxon>Candidatus Daviesiibacteriota</taxon>
    </lineage>
</organism>
<evidence type="ECO:0000256" key="8">
    <source>
        <dbReference type="ARBA" id="ARBA00022694"/>
    </source>
</evidence>
<evidence type="ECO:0000259" key="17">
    <source>
        <dbReference type="PROSITE" id="PS50142"/>
    </source>
</evidence>
<dbReference type="SMART" id="SM00358">
    <property type="entry name" value="DSRM"/>
    <property type="match status" value="1"/>
</dbReference>
<dbReference type="GO" id="GO:0019843">
    <property type="term" value="F:rRNA binding"/>
    <property type="evidence" value="ECO:0007669"/>
    <property type="project" value="UniProtKB-KW"/>
</dbReference>
<dbReference type="EC" id="3.1.26.3" evidence="15"/>
<evidence type="ECO:0000256" key="1">
    <source>
        <dbReference type="ARBA" id="ARBA00000109"/>
    </source>
</evidence>
<feature type="binding site" evidence="15">
    <location>
        <position position="120"/>
    </location>
    <ligand>
        <name>Mg(2+)</name>
        <dbReference type="ChEBI" id="CHEBI:18420"/>
    </ligand>
</feature>
<dbReference type="FunFam" id="3.30.160.20:FF:000003">
    <property type="entry name" value="Ribonuclease 3"/>
    <property type="match status" value="1"/>
</dbReference>
<proteinExistence type="inferred from homology"/>
<name>A0A1F5MG48_9BACT</name>
<dbReference type="PROSITE" id="PS50137">
    <property type="entry name" value="DS_RBD"/>
    <property type="match status" value="1"/>
</dbReference>
<dbReference type="CDD" id="cd10845">
    <property type="entry name" value="DSRM_RNAse_III_family"/>
    <property type="match status" value="1"/>
</dbReference>
<dbReference type="InterPro" id="IPR000999">
    <property type="entry name" value="RNase_III_dom"/>
</dbReference>
<dbReference type="SUPFAM" id="SSF54768">
    <property type="entry name" value="dsRNA-binding domain-like"/>
    <property type="match status" value="1"/>
</dbReference>
<keyword evidence="11 15" id="KW-0255">Endonuclease</keyword>
<keyword evidence="9 15" id="KW-0540">Nuclease</keyword>
<reference evidence="18 19" key="1">
    <citation type="journal article" date="2016" name="Nat. Commun.">
        <title>Thousands of microbial genomes shed light on interconnected biogeochemical processes in an aquifer system.</title>
        <authorList>
            <person name="Anantharaman K."/>
            <person name="Brown C.T."/>
            <person name="Hug L.A."/>
            <person name="Sharon I."/>
            <person name="Castelle C.J."/>
            <person name="Probst A.J."/>
            <person name="Thomas B.C."/>
            <person name="Singh A."/>
            <person name="Wilkins M.J."/>
            <person name="Karaoz U."/>
            <person name="Brodie E.L."/>
            <person name="Williams K.H."/>
            <person name="Hubbard S.S."/>
            <person name="Banfield J.F."/>
        </authorList>
    </citation>
    <scope>NUCLEOTIDE SEQUENCE [LARGE SCALE GENOMIC DNA]</scope>
</reference>
<feature type="binding site" evidence="15">
    <location>
        <position position="123"/>
    </location>
    <ligand>
        <name>Mg(2+)</name>
        <dbReference type="ChEBI" id="CHEBI:18420"/>
    </ligand>
</feature>
<dbReference type="GO" id="GO:0008033">
    <property type="term" value="P:tRNA processing"/>
    <property type="evidence" value="ECO:0007669"/>
    <property type="project" value="UniProtKB-KW"/>
</dbReference>
<dbReference type="PANTHER" id="PTHR11207">
    <property type="entry name" value="RIBONUCLEASE III"/>
    <property type="match status" value="1"/>
</dbReference>
<keyword evidence="10 15" id="KW-0479">Metal-binding</keyword>
<evidence type="ECO:0000313" key="19">
    <source>
        <dbReference type="Proteomes" id="UP000178859"/>
    </source>
</evidence>
<dbReference type="EMBL" id="MFDT01000068">
    <property type="protein sequence ID" value="OGE64338.1"/>
    <property type="molecule type" value="Genomic_DNA"/>
</dbReference>
<evidence type="ECO:0000256" key="7">
    <source>
        <dbReference type="ARBA" id="ARBA00022664"/>
    </source>
</evidence>
<dbReference type="PROSITE" id="PS50142">
    <property type="entry name" value="RNASE_3_2"/>
    <property type="match status" value="1"/>
</dbReference>
<dbReference type="Gene3D" id="3.30.160.20">
    <property type="match status" value="1"/>
</dbReference>
<evidence type="ECO:0000256" key="5">
    <source>
        <dbReference type="ARBA" id="ARBA00022490"/>
    </source>
</evidence>
<evidence type="ECO:0000256" key="3">
    <source>
        <dbReference type="ARBA" id="ARBA00010183"/>
    </source>
</evidence>
<feature type="binding site" evidence="15">
    <location>
        <position position="47"/>
    </location>
    <ligand>
        <name>Mg(2+)</name>
        <dbReference type="ChEBI" id="CHEBI:18420"/>
    </ligand>
</feature>
<protein>
    <recommendedName>
        <fullName evidence="15">Ribonuclease 3</fullName>
        <ecNumber evidence="15">3.1.26.3</ecNumber>
    </recommendedName>
    <alternativeName>
        <fullName evidence="15">Ribonuclease III</fullName>
        <shortName evidence="15">RNase III</shortName>
    </alternativeName>
</protein>
<evidence type="ECO:0000256" key="2">
    <source>
        <dbReference type="ARBA" id="ARBA00004496"/>
    </source>
</evidence>
<dbReference type="AlphaFoldDB" id="A0A1F5MG48"/>
<dbReference type="InterPro" id="IPR011907">
    <property type="entry name" value="RNase_III"/>
</dbReference>
<dbReference type="Pfam" id="PF14622">
    <property type="entry name" value="Ribonucleas_3_3"/>
    <property type="match status" value="1"/>
</dbReference>